<dbReference type="Pfam" id="PF17642">
    <property type="entry name" value="TssD"/>
    <property type="match status" value="1"/>
</dbReference>
<dbReference type="Proteomes" id="UP001500507">
    <property type="component" value="Unassembled WGS sequence"/>
</dbReference>
<evidence type="ECO:0000313" key="1">
    <source>
        <dbReference type="EMBL" id="GAA0873416.1"/>
    </source>
</evidence>
<gene>
    <name evidence="1" type="ORF">GCM10009117_25630</name>
</gene>
<name>A0ABN1MJV7_9FLAO</name>
<protein>
    <recommendedName>
        <fullName evidence="3">Type VI secretion system needle protein Hcp</fullName>
    </recommendedName>
</protein>
<dbReference type="RefSeq" id="WP_343768411.1">
    <property type="nucleotide sequence ID" value="NZ_BAAAFG010000016.1"/>
</dbReference>
<organism evidence="1 2">
    <name type="scientific">Gangjinia marincola</name>
    <dbReference type="NCBI Taxonomy" id="578463"/>
    <lineage>
        <taxon>Bacteria</taxon>
        <taxon>Pseudomonadati</taxon>
        <taxon>Bacteroidota</taxon>
        <taxon>Flavobacteriia</taxon>
        <taxon>Flavobacteriales</taxon>
        <taxon>Flavobacteriaceae</taxon>
        <taxon>Gangjinia</taxon>
    </lineage>
</organism>
<reference evidence="1 2" key="1">
    <citation type="journal article" date="2019" name="Int. J. Syst. Evol. Microbiol.">
        <title>The Global Catalogue of Microorganisms (GCM) 10K type strain sequencing project: providing services to taxonomists for standard genome sequencing and annotation.</title>
        <authorList>
            <consortium name="The Broad Institute Genomics Platform"/>
            <consortium name="The Broad Institute Genome Sequencing Center for Infectious Disease"/>
            <person name="Wu L."/>
            <person name="Ma J."/>
        </authorList>
    </citation>
    <scope>NUCLEOTIDE SEQUENCE [LARGE SCALE GENOMIC DNA]</scope>
    <source>
        <strain evidence="1 2">JCM 16082</strain>
    </source>
</reference>
<proteinExistence type="predicted"/>
<keyword evidence="2" id="KW-1185">Reference proteome</keyword>
<evidence type="ECO:0000313" key="2">
    <source>
        <dbReference type="Proteomes" id="UP001500507"/>
    </source>
</evidence>
<dbReference type="InterPro" id="IPR041408">
    <property type="entry name" value="Hcp_Tssd"/>
</dbReference>
<comment type="caution">
    <text evidence="1">The sequence shown here is derived from an EMBL/GenBank/DDBJ whole genome shotgun (WGS) entry which is preliminary data.</text>
</comment>
<evidence type="ECO:0008006" key="3">
    <source>
        <dbReference type="Google" id="ProtNLM"/>
    </source>
</evidence>
<sequence>MSFLAKLNLDGEELNILDCSFTFRQDVDHTGRPSAKPKGGQIRLLIEATAKTDFLEWMISASATKKGEITFYRRDNMSSLKKVTFNEAYCIEYTEHFNASNKDPLQIHFVLSAKEIKVKGTTFNNNWPLKA</sequence>
<accession>A0ABN1MJV7</accession>
<dbReference type="EMBL" id="BAAAFG010000016">
    <property type="protein sequence ID" value="GAA0873416.1"/>
    <property type="molecule type" value="Genomic_DNA"/>
</dbReference>